<proteinExistence type="inferred from homology"/>
<comment type="similarity">
    <text evidence="5">Belongs to the Leviviricetes maturation protein family.</text>
</comment>
<dbReference type="GO" id="GO:0039666">
    <property type="term" value="P:virion attachment to host cell pilus"/>
    <property type="evidence" value="ECO:0007669"/>
    <property type="project" value="UniProtKB-KW"/>
</dbReference>
<sequence>MTELLTEQYSEAYSTEVSMERENGTTPLYPPFVIDWLVFPIHRRTQKVWKDRDKGLLDNSSRRWIWKPFQNYKIWSGADSSTSLKYYDKSHGQPPVNHYINKSKLPTAYCGYWWHSPLGGPNEPFGEAGKLNSGAPLFLVPSDKGGFIAPPAELETLQQRALASMLPSIKSELSALNSIYELKDFAFLLSIRKRIGNVKGLISFISQHVKSGGDKSLPLNLLTKASSSFLLWKFAVAPLISDVAAIHAAISTYKRRINDAVSRTGGRQTRHFTVRFNEFPPDTFEDIETGFIQPFIGLNGCTTYRAQRRIRYEQSTFHAQVQYNYNYTDYQRQHAATLGLLDALGVNLNPSIIWNAIPFSFVVDWVLKVGDALETFKVDNMEPQINIHQYLWSIKRKRSIEVKIGVSTNIVQPVSHADRSLVSLPLVHEEAYGRFTDYPVSSSQVLASGLSSGELVLGAALVTAISGRKRSAR</sequence>
<keyword evidence="3" id="KW-0946">Virion</keyword>
<evidence type="ECO:0000256" key="4">
    <source>
        <dbReference type="ARBA" id="ARBA00023296"/>
    </source>
</evidence>
<reference evidence="6" key="1">
    <citation type="submission" date="2020-09" db="EMBL/GenBank/DDBJ databases">
        <title>Leviviricetes taxonomy.</title>
        <authorList>
            <person name="Stockdale S.R."/>
            <person name="Callanan J."/>
            <person name="Adriaenssens E.M."/>
            <person name="Kuhn J.H."/>
            <person name="Rumnieks J."/>
            <person name="Shkoporov A."/>
            <person name="Draper L.A."/>
            <person name="Ross P."/>
            <person name="Hill C."/>
        </authorList>
    </citation>
    <scope>NUCLEOTIDE SEQUENCE</scope>
</reference>
<keyword evidence="2" id="KW-1161">Viral attachment to host cell</keyword>
<evidence type="ECO:0000256" key="3">
    <source>
        <dbReference type="ARBA" id="ARBA00023104"/>
    </source>
</evidence>
<organism evidence="6 7">
    <name type="scientific">ssRNA phage SRR5466338_4</name>
    <dbReference type="NCBI Taxonomy" id="2786393"/>
    <lineage>
        <taxon>Viruses</taxon>
        <taxon>Riboviria</taxon>
        <taxon>Orthornavirae</taxon>
        <taxon>Lenarviricota</taxon>
        <taxon>Leviviricetes</taxon>
        <taxon>Timlovirales</taxon>
        <taxon>Steitzviridae</taxon>
        <taxon>Tehnicivirus</taxon>
        <taxon>Tehnicivirus sp. 'pelovicinum'</taxon>
    </lineage>
</organism>
<evidence type="ECO:0000256" key="2">
    <source>
        <dbReference type="ARBA" id="ARBA00022804"/>
    </source>
</evidence>
<dbReference type="Pfam" id="PF03863">
    <property type="entry name" value="Phage_mat-A"/>
    <property type="match status" value="1"/>
</dbReference>
<keyword evidence="3" id="KW-1175">Viral attachment to host cell pilus</keyword>
<keyword evidence="4" id="KW-1160">Virus entry into host cell</keyword>
<dbReference type="RefSeq" id="YP_010771156.1">
    <property type="nucleotide sequence ID" value="NC_074504.1"/>
</dbReference>
<dbReference type="EMBL" id="BK014083">
    <property type="protein sequence ID" value="DAD52365.1"/>
    <property type="molecule type" value="Genomic_RNA"/>
</dbReference>
<dbReference type="Proteomes" id="UP000678809">
    <property type="component" value="Segment"/>
</dbReference>
<evidence type="ECO:0000256" key="5">
    <source>
        <dbReference type="ARBA" id="ARBA00035110"/>
    </source>
</evidence>
<dbReference type="KEGG" id="vg:80400811"/>
<dbReference type="GeneID" id="80400811"/>
<gene>
    <name evidence="6" type="primary">SRR5466338_4_1</name>
</gene>
<accession>A0A8S5L4V2</accession>
<dbReference type="InterPro" id="IPR005563">
    <property type="entry name" value="A_protein"/>
</dbReference>
<evidence type="ECO:0000256" key="1">
    <source>
        <dbReference type="ARBA" id="ARBA00022581"/>
    </source>
</evidence>
<protein>
    <submittedName>
        <fullName evidence="6">Maturation protein</fullName>
    </submittedName>
</protein>
<evidence type="ECO:0000313" key="6">
    <source>
        <dbReference type="EMBL" id="DAD52365.1"/>
    </source>
</evidence>
<name>A0A8S5L4V2_9VIRU</name>
<evidence type="ECO:0000313" key="7">
    <source>
        <dbReference type="Proteomes" id="UP000678809"/>
    </source>
</evidence>
<keyword evidence="1" id="KW-0945">Host-virus interaction</keyword>